<evidence type="ECO:0000313" key="2">
    <source>
        <dbReference type="EMBL" id="EJT48353.1"/>
    </source>
</evidence>
<accession>J5QP03</accession>
<dbReference type="VEuPathDB" id="FungiDB:A1Q1_02636"/>
<reference evidence="2 3" key="1">
    <citation type="journal article" date="2012" name="Eukaryot. Cell">
        <title>Draft genome sequence of CBS 2479, the standard type strain of Trichosporon asahii.</title>
        <authorList>
            <person name="Yang R.Y."/>
            <person name="Li H.T."/>
            <person name="Zhu H."/>
            <person name="Zhou G.P."/>
            <person name="Wang M."/>
            <person name="Wang L."/>
        </authorList>
    </citation>
    <scope>NUCLEOTIDE SEQUENCE [LARGE SCALE GENOMIC DNA]</scope>
    <source>
        <strain evidence="3">ATCC 90039 / CBS 2479 / JCM 2466 / KCTC 7840 / NCYC 2677 / UAMH 7654</strain>
    </source>
</reference>
<feature type="region of interest" description="Disordered" evidence="1">
    <location>
        <begin position="146"/>
        <end position="170"/>
    </location>
</feature>
<evidence type="ECO:0000313" key="3">
    <source>
        <dbReference type="Proteomes" id="UP000002748"/>
    </source>
</evidence>
<dbReference type="HOGENOM" id="CLU_1129764_0_0_1"/>
<organism evidence="2 3">
    <name type="scientific">Trichosporon asahii var. asahii (strain ATCC 90039 / CBS 2479 / JCM 2466 / KCTC 7840 / NBRC 103889/ NCYC 2677 / UAMH 7654)</name>
    <name type="common">Yeast</name>
    <dbReference type="NCBI Taxonomy" id="1186058"/>
    <lineage>
        <taxon>Eukaryota</taxon>
        <taxon>Fungi</taxon>
        <taxon>Dikarya</taxon>
        <taxon>Basidiomycota</taxon>
        <taxon>Agaricomycotina</taxon>
        <taxon>Tremellomycetes</taxon>
        <taxon>Trichosporonales</taxon>
        <taxon>Trichosporonaceae</taxon>
        <taxon>Trichosporon</taxon>
    </lineage>
</organism>
<protein>
    <submittedName>
        <fullName evidence="2">Uncharacterized protein</fullName>
    </submittedName>
</protein>
<dbReference type="Proteomes" id="UP000002748">
    <property type="component" value="Unassembled WGS sequence"/>
</dbReference>
<proteinExistence type="predicted"/>
<evidence type="ECO:0000256" key="1">
    <source>
        <dbReference type="SAM" id="MobiDB-lite"/>
    </source>
</evidence>
<dbReference type="GeneID" id="25986149"/>
<dbReference type="EMBL" id="ALBS01000206">
    <property type="protein sequence ID" value="EJT48353.1"/>
    <property type="molecule type" value="Genomic_DNA"/>
</dbReference>
<dbReference type="RefSeq" id="XP_014179372.1">
    <property type="nucleotide sequence ID" value="XM_014323897.1"/>
</dbReference>
<comment type="caution">
    <text evidence="2">The sequence shown here is derived from an EMBL/GenBank/DDBJ whole genome shotgun (WGS) entry which is preliminary data.</text>
</comment>
<dbReference type="AlphaFoldDB" id="J5QP03"/>
<dbReference type="KEGG" id="tasa:A1Q1_02636"/>
<feature type="region of interest" description="Disordered" evidence="1">
    <location>
        <begin position="192"/>
        <end position="246"/>
    </location>
</feature>
<name>J5QP03_TRIAS</name>
<sequence>MPSCRCAILESFWHLRYGRWSLSASRVDGVKNERESAQNGTPTLSIGTGDPGWKAMRDILFPKKEHSRVCTPGSPWRSCLLDETLTLSVLTRARSQIHAALEAWEAEVVCSESPESGPLKSTLRIDCAIWGHAWILFTLAHSASPSANDPGHPSIQDLCSTAPLPDSDPSSAKLTFGRSALHPLPYGSIAAPDFEQGGADRSAAGTACVDASGRKAPPKRSFGRPMRFAGRRPGDEVAPLDGRQTL</sequence>
<gene>
    <name evidence="2" type="ORF">A1Q1_02636</name>
</gene>